<reference evidence="1" key="1">
    <citation type="submission" date="2023-07" db="EMBL/GenBank/DDBJ databases">
        <title>Black Yeasts Isolated from many extreme environments.</title>
        <authorList>
            <person name="Coleine C."/>
            <person name="Stajich J.E."/>
            <person name="Selbmann L."/>
        </authorList>
    </citation>
    <scope>NUCLEOTIDE SEQUENCE</scope>
    <source>
        <strain evidence="1">CCFEE 5714</strain>
    </source>
</reference>
<evidence type="ECO:0000313" key="1">
    <source>
        <dbReference type="EMBL" id="KAK3700566.1"/>
    </source>
</evidence>
<keyword evidence="2" id="KW-1185">Reference proteome</keyword>
<organism evidence="1 2">
    <name type="scientific">Vermiconidia calcicola</name>
    <dbReference type="NCBI Taxonomy" id="1690605"/>
    <lineage>
        <taxon>Eukaryota</taxon>
        <taxon>Fungi</taxon>
        <taxon>Dikarya</taxon>
        <taxon>Ascomycota</taxon>
        <taxon>Pezizomycotina</taxon>
        <taxon>Dothideomycetes</taxon>
        <taxon>Dothideomycetidae</taxon>
        <taxon>Mycosphaerellales</taxon>
        <taxon>Extremaceae</taxon>
        <taxon>Vermiconidia</taxon>
    </lineage>
</organism>
<accession>A0ACC3MPE1</accession>
<proteinExistence type="predicted"/>
<protein>
    <submittedName>
        <fullName evidence="1">Uncharacterized protein</fullName>
    </submittedName>
</protein>
<name>A0ACC3MPE1_9PEZI</name>
<dbReference type="Proteomes" id="UP001281147">
    <property type="component" value="Unassembled WGS sequence"/>
</dbReference>
<sequence length="1603" mass="177720">MDNTHDGDEQNELLNEEQLQQMSRYIKRLVPQDNDLDHANESIKHLHSTFETIFEAASNPSIKATHRVAAWNALCALIDQCTESDHRILNNVVFVERVWDRAFNLYLGQGHLARPKSSKQLLTTLSIAFKKASSRPEVSKYVAEPLIAGITAQEDHRRTKACLQALSHLLLKEVLSLDDVRNCITKQCFDATGASLWSALQHLLAVLFAWVGRADLGSVVAQVVTVILDRQEGLQSRNDLQCGTTTSVSSRAPIWVEPLTIVVGEDRIGVEDLRIHIFPALFKRSLADYVSFLETKGLDRLTRTSSTTDFHVQDDTELNDGLLYAALQAGKELGLVSETTEPDIWISPTSVQLPVHCISLMLRQRSRDTRMTGLSLLITSHAATKPFPPKIFKSLQRYLYVFFGDSDANFRSEVFSLMQKLMDRLRAVTAVLRRQANTHEAAAQTLHSHYSFLEWLLRFLSWELRPTASYQRHISALKALLIVARSGLDKVISSEHLSKAALAETKWPLHISIMTSGLRRLLLDLLVDPFDDVRQTSAAILALYAALGDVDERQHAHESLRAVIDSAEVRMLATGRADQADGVAHMYALLFREGQNLSEASSGGRPSQQPVLLSLVESLERNLEIAKSSLPTAANRYPMHGLLASLRYVLTQTQRNVDLGNVLHRLVTCLYGVWEVVKPILCNDAPEGYLPEEPEDTPEISTKDTLSYSWRALKESSMLLGAIVAHQSLNSDSVLALSNLSFTQLAELRHRGAFSTVAQTWNTCCFRCRGVQSEDGQMVLQSWYENVLQILNTRVTINTRRSAGIPSLICGLLIADQTGHLLSKAFEDLAVIARHPVESSTTSQSSLPQVHALNCMKDILKNTRLRAQSELYVPRSLRLAADSLRSEAWAVRNCGLMLFRAVIDRLLGTSGSQLDDGVGSSQRISAQQHPELLDIILNLLTTSDVPSTSTGIEGVFPALQLLQRSTIPEDELDEAKRAVWKLTSSPSWHIRDKAARTYATVICNDGVASEIKSILVKDTTGQNALHGSLLCARYVVATLGSVEGGNSRPDHNADSDRRAASDREKGLTLLAAVTSASHLYSHNTCPITKAAYVDLLTDCRRHARSSRHQGVQGRDTSPQKDSNLSSRLSFTEELHLALTHDRCFGESAALRRSLARAVSYEPDADLSALVSESGSRVTLIHALARSDADACSYLFREIRFAELPEGPKTCTKLRSLISAASTILDGVYDLKLKCEIQRFLLWLAFIPWKEESSSDLQALVNACACTSRSIGTNASQTYADQDLQLQALVVEAYLAGEVQGPLNMETRVGHWISSCSAAVRQEDAVLYTREAAATSISRIKSTWRCLEAGRSPNFRTLCLSIYDLLNDDDEDIRLLAARSTARLMASCNRRKREEKLEPFEASQSLLTFMVERWPADSDFAEEALVRAFGTFGAVDVTVAEQLRATTVVDTALFAEEKPNLYIDEARETKAWSQVIIQIQPTVIPQRWISDLARWVSNGLDALADQASTESDDGLGWSTKPEAFVLGLQVLYGTEVLLHLVARGMRLPVRPSNLKAKLFRLIAAARYGCVNCLWIQEMERIAALTVVRCIADRRKLLATVIGAI</sequence>
<comment type="caution">
    <text evidence="1">The sequence shown here is derived from an EMBL/GenBank/DDBJ whole genome shotgun (WGS) entry which is preliminary data.</text>
</comment>
<dbReference type="EMBL" id="JAUTXU010000183">
    <property type="protein sequence ID" value="KAK3700566.1"/>
    <property type="molecule type" value="Genomic_DNA"/>
</dbReference>
<evidence type="ECO:0000313" key="2">
    <source>
        <dbReference type="Proteomes" id="UP001281147"/>
    </source>
</evidence>
<gene>
    <name evidence="1" type="ORF">LTR37_015894</name>
</gene>